<comment type="caution">
    <text evidence="1">The sequence shown here is derived from an EMBL/GenBank/DDBJ whole genome shotgun (WGS) entry which is preliminary data.</text>
</comment>
<dbReference type="Pfam" id="PF19652">
    <property type="entry name" value="DUF6155"/>
    <property type="match status" value="1"/>
</dbReference>
<dbReference type="EMBL" id="JAFBFI010000002">
    <property type="protein sequence ID" value="MBM7691304.1"/>
    <property type="molecule type" value="Genomic_DNA"/>
</dbReference>
<evidence type="ECO:0000313" key="2">
    <source>
        <dbReference type="Proteomes" id="UP000823486"/>
    </source>
</evidence>
<reference evidence="1 2" key="1">
    <citation type="submission" date="2021-01" db="EMBL/GenBank/DDBJ databases">
        <title>Genomic Encyclopedia of Type Strains, Phase IV (KMG-IV): sequencing the most valuable type-strain genomes for metagenomic binning, comparative biology and taxonomic classification.</title>
        <authorList>
            <person name="Goeker M."/>
        </authorList>
    </citation>
    <scope>NUCLEOTIDE SEQUENCE [LARGE SCALE GENOMIC DNA]</scope>
    <source>
        <strain evidence="1 2">DSM 105482</strain>
    </source>
</reference>
<name>A0ABS2QEP5_9BACI</name>
<gene>
    <name evidence="1" type="ORF">JOC77_000709</name>
</gene>
<protein>
    <submittedName>
        <fullName evidence="1">Uncharacterized protein</fullName>
    </submittedName>
</protein>
<sequence>MTLLKLNELKKELKALDHKELIQLITEIYKVNKDVQHFLSNKFLGEEAINDLYKKTKKKVKDEFFPERGFGKLRLGEAKNAISNFKKLSSDELKTLDLMILYVELGTEFTNAYGDINMKFYDSMVSMFDKVVIECHKNEKVLNSFKSRLYTIVQESEGIGWGYHEVLCDIYYSLDLEEDE</sequence>
<dbReference type="InterPro" id="IPR046153">
    <property type="entry name" value="DUF6155"/>
</dbReference>
<dbReference type="Proteomes" id="UP000823486">
    <property type="component" value="Unassembled WGS sequence"/>
</dbReference>
<keyword evidence="2" id="KW-1185">Reference proteome</keyword>
<dbReference type="RefSeq" id="WP_204538596.1">
    <property type="nucleotide sequence ID" value="NZ_JAFBFI010000002.1"/>
</dbReference>
<accession>A0ABS2QEP5</accession>
<evidence type="ECO:0000313" key="1">
    <source>
        <dbReference type="EMBL" id="MBM7691304.1"/>
    </source>
</evidence>
<organism evidence="1 2">
    <name type="scientific">Peribacillus deserti</name>
    <dbReference type="NCBI Taxonomy" id="673318"/>
    <lineage>
        <taxon>Bacteria</taxon>
        <taxon>Bacillati</taxon>
        <taxon>Bacillota</taxon>
        <taxon>Bacilli</taxon>
        <taxon>Bacillales</taxon>
        <taxon>Bacillaceae</taxon>
        <taxon>Peribacillus</taxon>
    </lineage>
</organism>
<proteinExistence type="predicted"/>